<feature type="non-terminal residue" evidence="1">
    <location>
        <position position="1"/>
    </location>
</feature>
<keyword evidence="2" id="KW-1185">Reference proteome</keyword>
<accession>A0A1C3WNK7</accession>
<dbReference type="AlphaFoldDB" id="A0A1C3WNK7"/>
<gene>
    <name evidence="1" type="ORF">GA0061098_1008332</name>
</gene>
<organism evidence="1 2">
    <name type="scientific">Bradyrhizobium shewense</name>
    <dbReference type="NCBI Taxonomy" id="1761772"/>
    <lineage>
        <taxon>Bacteria</taxon>
        <taxon>Pseudomonadati</taxon>
        <taxon>Pseudomonadota</taxon>
        <taxon>Alphaproteobacteria</taxon>
        <taxon>Hyphomicrobiales</taxon>
        <taxon>Nitrobacteraceae</taxon>
        <taxon>Bradyrhizobium</taxon>
    </lineage>
</organism>
<protein>
    <submittedName>
        <fullName evidence="1">Uncharacterized protein</fullName>
    </submittedName>
</protein>
<reference evidence="2" key="1">
    <citation type="submission" date="2016-08" db="EMBL/GenBank/DDBJ databases">
        <authorList>
            <person name="Varghese N."/>
            <person name="Submissions Spin"/>
        </authorList>
    </citation>
    <scope>NUCLEOTIDE SEQUENCE [LARGE SCALE GENOMIC DNA]</scope>
    <source>
        <strain evidence="2">ERR11</strain>
    </source>
</reference>
<name>A0A1C3WNK7_9BRAD</name>
<dbReference type="EMBL" id="FMAI01000008">
    <property type="protein sequence ID" value="SCB41672.1"/>
    <property type="molecule type" value="Genomic_DNA"/>
</dbReference>
<evidence type="ECO:0000313" key="1">
    <source>
        <dbReference type="EMBL" id="SCB41672.1"/>
    </source>
</evidence>
<evidence type="ECO:0000313" key="2">
    <source>
        <dbReference type="Proteomes" id="UP000199184"/>
    </source>
</evidence>
<sequence length="209" mass="22839">NCGEMAGRAYGKTVWSWPSLLRSSPCEGASEPNRADCIIQIRGAREARRNGRLPGDHGISRPAIAQGRPSDRHHLYAAVRFFLRVHFAQRTAGASQHPAFPAPSWMRGANDEAKLGRMKPRGCKAVCAATHALSSPGLTGRSSIPEALVIESRGRGVLDSPPSRGMTVEVGERRCRLILRHCEEPLRRSNPESLRRKTLDCFAALATTP</sequence>
<proteinExistence type="predicted"/>
<dbReference type="Proteomes" id="UP000199184">
    <property type="component" value="Unassembled WGS sequence"/>
</dbReference>